<sequence length="290" mass="31644">MRITLPYSDTDHRVRPLAAVLVTAGLCLGAALCLPCLAVAETTPWAQNEGGRMRIVTLPPDASGHVRGGLEIEPKPGWITYWREPGEAGIPPKLSVAEGGAATIEELSYPVPKRVGDGKLLDIGYDKPVTLPFDLTVSDPKEPKPVTLSGFIGLCRDICIPFQADFVLNLKPEDMTPPEEFMILQKAGAFLPDPPSMDFAVTHYSLTNADKVLKLALRLPQDTKSKPQVLVTGPEGYVLFDEQSGTRDGDSYLVEMPIEKLPVKYDMKGKRWDILVIAGTRAMETSLAFD</sequence>
<protein>
    <submittedName>
        <fullName evidence="2">Cytochrome C biogenesis protein</fullName>
    </submittedName>
</protein>
<dbReference type="AlphaFoldDB" id="A0A6A8A8E2"/>
<name>A0A6A8A8E2_9HYPH</name>
<evidence type="ECO:0000259" key="1">
    <source>
        <dbReference type="Pfam" id="PF11412"/>
    </source>
</evidence>
<dbReference type="RefSeq" id="WP_153355010.1">
    <property type="nucleotide sequence ID" value="NZ_JAYKOO010000007.1"/>
</dbReference>
<evidence type="ECO:0000313" key="2">
    <source>
        <dbReference type="EMBL" id="MQY47532.1"/>
    </source>
</evidence>
<dbReference type="EMBL" id="WIXI01000045">
    <property type="protein sequence ID" value="MQY47532.1"/>
    <property type="molecule type" value="Genomic_DNA"/>
</dbReference>
<organism evidence="2 3">
    <name type="scientific">Endobacterium cereale</name>
    <dbReference type="NCBI Taxonomy" id="2663029"/>
    <lineage>
        <taxon>Bacteria</taxon>
        <taxon>Pseudomonadati</taxon>
        <taxon>Pseudomonadota</taxon>
        <taxon>Alphaproteobacteria</taxon>
        <taxon>Hyphomicrobiales</taxon>
        <taxon>Rhizobiaceae</taxon>
        <taxon>Endobacterium</taxon>
    </lineage>
</organism>
<comment type="caution">
    <text evidence="2">The sequence shown here is derived from an EMBL/GenBank/DDBJ whole genome shotgun (WGS) entry which is preliminary data.</text>
</comment>
<reference evidence="2 3" key="1">
    <citation type="submission" date="2019-11" db="EMBL/GenBank/DDBJ databases">
        <title>Genome analysis of Rhizobacterium cereale a novel genus and species isolated from maize roots in North Spain.</title>
        <authorList>
            <person name="Menendez E."/>
            <person name="Flores-Felix J.D."/>
            <person name="Ramirez-Bahena M.-H."/>
            <person name="Igual J.M."/>
            <person name="Garcia-Fraile P."/>
            <person name="Peix A."/>
            <person name="Velazquez E."/>
        </authorList>
    </citation>
    <scope>NUCLEOTIDE SEQUENCE [LARGE SCALE GENOMIC DNA]</scope>
    <source>
        <strain evidence="2 3">RZME27</strain>
    </source>
</reference>
<dbReference type="Proteomes" id="UP000435138">
    <property type="component" value="Unassembled WGS sequence"/>
</dbReference>
<proteinExistence type="predicted"/>
<keyword evidence="3" id="KW-1185">Reference proteome</keyword>
<dbReference type="InterPro" id="IPR028250">
    <property type="entry name" value="DsbDN"/>
</dbReference>
<evidence type="ECO:0000313" key="3">
    <source>
        <dbReference type="Proteomes" id="UP000435138"/>
    </source>
</evidence>
<gene>
    <name evidence="2" type="ORF">GAO09_15970</name>
</gene>
<dbReference type="Pfam" id="PF11412">
    <property type="entry name" value="DsbD_N"/>
    <property type="match status" value="1"/>
</dbReference>
<accession>A0A6A8A8E2</accession>
<feature type="domain" description="Thiol:disulfide interchange protein DsbD N-terminal" evidence="1">
    <location>
        <begin position="63"/>
        <end position="169"/>
    </location>
</feature>